<evidence type="ECO:0000259" key="2">
    <source>
        <dbReference type="SMART" id="SM00507"/>
    </source>
</evidence>
<proteinExistence type="predicted"/>
<dbReference type="Gene3D" id="1.10.30.50">
    <property type="match status" value="1"/>
</dbReference>
<dbReference type="CDD" id="cd00085">
    <property type="entry name" value="HNHc"/>
    <property type="match status" value="1"/>
</dbReference>
<organism evidence="3">
    <name type="scientific">Arsenophonus nasoniae</name>
    <name type="common">son-killer infecting Nasonia vitripennis</name>
    <dbReference type="NCBI Taxonomy" id="638"/>
    <lineage>
        <taxon>Bacteria</taxon>
        <taxon>Pseudomonadati</taxon>
        <taxon>Pseudomonadota</taxon>
        <taxon>Gammaproteobacteria</taxon>
        <taxon>Enterobacterales</taxon>
        <taxon>Morganellaceae</taxon>
        <taxon>Arsenophonus</taxon>
    </lineage>
</organism>
<dbReference type="GO" id="GO:0008270">
    <property type="term" value="F:zinc ion binding"/>
    <property type="evidence" value="ECO:0007669"/>
    <property type="project" value="InterPro"/>
</dbReference>
<gene>
    <name evidence="3" type="ORF">ARN_24560</name>
</gene>
<dbReference type="AlphaFoldDB" id="D2U1M2"/>
<reference evidence="3" key="1">
    <citation type="journal article" date="2010" name="Insect Mol. Biol.">
        <title>The draft genome sequence of Arsenophonus nasoniae, son-killer bacterium of Nasonia vitripennis, reveals genes associated with virulence and symbiosis.</title>
        <authorList>
            <person name="Wilkes T."/>
            <person name="Darby A.C."/>
            <person name="Choi J."/>
            <person name="Colborne J.K."/>
            <person name="Werren J.H."/>
            <person name="Hurst G.D.D."/>
        </authorList>
    </citation>
    <scope>NUCLEOTIDE SEQUENCE</scope>
</reference>
<feature type="domain" description="HNH nuclease" evidence="2">
    <location>
        <begin position="64"/>
        <end position="117"/>
    </location>
</feature>
<sequence length="124" mass="14355">MRSRRNIYRSTSRFSMQSKPNKPNKPNKAKLKMFTSAVPMFEARPAVKAFTVASRRITGVTLQRRRLDVWSKNPVCNHCQLFVSYPSGFELDHIIPLWQGGQDVESNCQILCVECHKKKTVEDR</sequence>
<accession>D2U1M2</accession>
<feature type="region of interest" description="Disordered" evidence="1">
    <location>
        <begin position="1"/>
        <end position="28"/>
    </location>
</feature>
<dbReference type="InterPro" id="IPR003615">
    <property type="entry name" value="HNH_nuc"/>
</dbReference>
<name>D2U1M2_9GAMM</name>
<dbReference type="GO" id="GO:0003676">
    <property type="term" value="F:nucleic acid binding"/>
    <property type="evidence" value="ECO:0007669"/>
    <property type="project" value="InterPro"/>
</dbReference>
<protein>
    <recommendedName>
        <fullName evidence="2">HNH nuclease domain-containing protein</fullName>
    </recommendedName>
</protein>
<evidence type="ECO:0000256" key="1">
    <source>
        <dbReference type="SAM" id="MobiDB-lite"/>
    </source>
</evidence>
<dbReference type="GO" id="GO:0004519">
    <property type="term" value="F:endonuclease activity"/>
    <property type="evidence" value="ECO:0007669"/>
    <property type="project" value="InterPro"/>
</dbReference>
<evidence type="ECO:0000313" key="3">
    <source>
        <dbReference type="EMBL" id="CBA74691.1"/>
    </source>
</evidence>
<dbReference type="InterPro" id="IPR002711">
    <property type="entry name" value="HNH"/>
</dbReference>
<feature type="compositionally biased region" description="Polar residues" evidence="1">
    <location>
        <begin position="8"/>
        <end position="18"/>
    </location>
</feature>
<dbReference type="SMART" id="SM00507">
    <property type="entry name" value="HNHc"/>
    <property type="match status" value="1"/>
</dbReference>
<dbReference type="EMBL" id="FN545242">
    <property type="protein sequence ID" value="CBA74691.1"/>
    <property type="molecule type" value="Genomic_DNA"/>
</dbReference>
<dbReference type="Pfam" id="PF01844">
    <property type="entry name" value="HNH"/>
    <property type="match status" value="1"/>
</dbReference>